<feature type="compositionally biased region" description="Polar residues" evidence="1">
    <location>
        <begin position="735"/>
        <end position="745"/>
    </location>
</feature>
<feature type="region of interest" description="Disordered" evidence="1">
    <location>
        <begin position="874"/>
        <end position="912"/>
    </location>
</feature>
<feature type="compositionally biased region" description="Basic and acidic residues" evidence="1">
    <location>
        <begin position="296"/>
        <end position="306"/>
    </location>
</feature>
<feature type="region of interest" description="Disordered" evidence="1">
    <location>
        <begin position="1"/>
        <end position="79"/>
    </location>
</feature>
<name>A0A8K0R2Y5_9PLEO</name>
<feature type="compositionally biased region" description="Low complexity" evidence="1">
    <location>
        <begin position="58"/>
        <end position="72"/>
    </location>
</feature>
<dbReference type="OrthoDB" id="5307331at2759"/>
<feature type="compositionally biased region" description="Low complexity" evidence="1">
    <location>
        <begin position="893"/>
        <end position="906"/>
    </location>
</feature>
<accession>A0A8K0R2Y5</accession>
<feature type="compositionally biased region" description="Basic residues" evidence="1">
    <location>
        <begin position="672"/>
        <end position="687"/>
    </location>
</feature>
<gene>
    <name evidence="2" type="ORF">FB567DRAFT_501335</name>
</gene>
<feature type="region of interest" description="Disordered" evidence="1">
    <location>
        <begin position="664"/>
        <end position="747"/>
    </location>
</feature>
<feature type="region of interest" description="Disordered" evidence="1">
    <location>
        <begin position="235"/>
        <end position="322"/>
    </location>
</feature>
<comment type="caution">
    <text evidence="2">The sequence shown here is derived from an EMBL/GenBank/DDBJ whole genome shotgun (WGS) entry which is preliminary data.</text>
</comment>
<evidence type="ECO:0000313" key="3">
    <source>
        <dbReference type="Proteomes" id="UP000813461"/>
    </source>
</evidence>
<keyword evidence="3" id="KW-1185">Reference proteome</keyword>
<dbReference type="AlphaFoldDB" id="A0A8K0R2Y5"/>
<feature type="compositionally biased region" description="Basic residues" evidence="1">
    <location>
        <begin position="1"/>
        <end position="10"/>
    </location>
</feature>
<organism evidence="2 3">
    <name type="scientific">Paraphoma chrysanthemicola</name>
    <dbReference type="NCBI Taxonomy" id="798071"/>
    <lineage>
        <taxon>Eukaryota</taxon>
        <taxon>Fungi</taxon>
        <taxon>Dikarya</taxon>
        <taxon>Ascomycota</taxon>
        <taxon>Pezizomycotina</taxon>
        <taxon>Dothideomycetes</taxon>
        <taxon>Pleosporomycetidae</taxon>
        <taxon>Pleosporales</taxon>
        <taxon>Pleosporineae</taxon>
        <taxon>Phaeosphaeriaceae</taxon>
        <taxon>Paraphoma</taxon>
    </lineage>
</organism>
<feature type="compositionally biased region" description="Acidic residues" evidence="1">
    <location>
        <begin position="690"/>
        <end position="709"/>
    </location>
</feature>
<evidence type="ECO:0000313" key="2">
    <source>
        <dbReference type="EMBL" id="KAH7081077.1"/>
    </source>
</evidence>
<proteinExistence type="predicted"/>
<reference evidence="2" key="1">
    <citation type="journal article" date="2021" name="Nat. Commun.">
        <title>Genetic determinants of endophytism in the Arabidopsis root mycobiome.</title>
        <authorList>
            <person name="Mesny F."/>
            <person name="Miyauchi S."/>
            <person name="Thiergart T."/>
            <person name="Pickel B."/>
            <person name="Atanasova L."/>
            <person name="Karlsson M."/>
            <person name="Huettel B."/>
            <person name="Barry K.W."/>
            <person name="Haridas S."/>
            <person name="Chen C."/>
            <person name="Bauer D."/>
            <person name="Andreopoulos W."/>
            <person name="Pangilinan J."/>
            <person name="LaButti K."/>
            <person name="Riley R."/>
            <person name="Lipzen A."/>
            <person name="Clum A."/>
            <person name="Drula E."/>
            <person name="Henrissat B."/>
            <person name="Kohler A."/>
            <person name="Grigoriev I.V."/>
            <person name="Martin F.M."/>
            <person name="Hacquard S."/>
        </authorList>
    </citation>
    <scope>NUCLEOTIDE SEQUENCE</scope>
    <source>
        <strain evidence="2">MPI-SDFR-AT-0120</strain>
    </source>
</reference>
<dbReference type="Proteomes" id="UP000813461">
    <property type="component" value="Unassembled WGS sequence"/>
</dbReference>
<dbReference type="EMBL" id="JAGMVJ010000015">
    <property type="protein sequence ID" value="KAH7081077.1"/>
    <property type="molecule type" value="Genomic_DNA"/>
</dbReference>
<protein>
    <submittedName>
        <fullName evidence="2">Uncharacterized protein</fullName>
    </submittedName>
</protein>
<feature type="compositionally biased region" description="Polar residues" evidence="1">
    <location>
        <begin position="33"/>
        <end position="45"/>
    </location>
</feature>
<sequence length="912" mass="102428">MSPIAPHRKSASAPDIQVDIDRSSNPEHPPPLQSASRRSSNQTIKQALMARSRANSMAGLRRSSRAGSRLSGGVLGQDGQSGVALPMGDIDWSQWDMFDPNGFLQYDEFLQAPPHIAHEDGHAGQVPQTSDSQQQQYQAPLVSSFDNTGVIDPALLEQQPMGTSALDPNMMATPGLTAVPGINDFMPTQPMQYQPYPVYPDPTIMYQPQPLPYFYSQGYAHPGYTPIGQQLMQPTQQPIQPLPSPQKSKKRVQPDSDSDSEDEVPMPKRQRIIRSPKDESEDESDDYKVNNSARARKSEQSRRVSRDSGFSSSSSLGKPKQLTVARIGQRPQKCEDKPWVRINNNTKGETTRTARINGEANELRKYKSKPLPHGDWNSRKYEFEYSNHGGIDEFKKKKMPARQIFEYITQYPSDQLRLWIQVSPADMARRYGSPGHSKCLFENCPKQVWGDSGTIDVGHYRVAFDEKFKTYGNKVVDPFDCPGFVHLYCLERFCNFESICQVADVQVDTRVDLPREAGQAKWTMSGRPELELAQYFLKACKKQMLRNNDAFREYPIHTSSSAPKQFDRTLVHALNEVNVANRTRSQMRQFVERKLTPNVLMINKGDMEIAMTQKKIKASKVYKKALKSKRATAATFNFEAFYDEYDPVINERIARYRALKEQYEAEDAAGLSRRKGKGRAVNKRKRTIRDDDDSDSEPDLDSDESDTEELGVYPTQQSQATRSSPRKRPRPSYSDEANTTPSTLRVLQFPNCTHRLPTIPESPPNPYLDQGYVAAQAEARKASLSALFPKDYTFDLDDLTQDTNGEANDAPLAPGEFDAFMLKYLQRRKSSTLSHAHATMGKVPSASASPRSPEFRRVVAKGKGRQASFLEQPVSEMRGFGKDDPPSKLVGTAALAPARRSSRLASKGPGKE</sequence>
<evidence type="ECO:0000256" key="1">
    <source>
        <dbReference type="SAM" id="MobiDB-lite"/>
    </source>
</evidence>